<dbReference type="EMBL" id="MPUH01001278">
    <property type="protein sequence ID" value="OMJ68810.1"/>
    <property type="molecule type" value="Genomic_DNA"/>
</dbReference>
<sequence>MRKYSNVSPRSRQSPMSKLTPVQEETNCLVFDLQNKLMNLEVKYSKFVDKCSSLLKSNELKAETKEFFSSFSSSIRLSPDFTQGIKYLGNENNDQLLDALKDIEEGNLLKYLMKRVSEIVMLSQDGIFKLLVGREKIQNKVKDMLNQMLGEIWQVLFDNENSLQGVFRICLQKIGEIDKFQDRKNGFNYKNLNKIAALKESLHKSEQSCKFLEQKLKEQNKCLKKIFQDQKELKNRIFTHSVLENRRQSQNSFRNTPEYLLLNSSRSITESPNPDSTEKLAKLRQKNQKLKLIIKNLSKQNSALQSLNQKYLLPNETKPDSYEIEKKEIQGQLKSLQEKLMGFEKIAKNLIDSSIKTEFSLVSKGEKSKKKSGKYMIVDSPEISLINSHCSLLDADQMIKNFEIIEKEKVQLELVIENSKREYMMQINTLTIWEFGFY</sequence>
<accession>A0A1R2AWN7</accession>
<organism evidence="3 4">
    <name type="scientific">Stentor coeruleus</name>
    <dbReference type="NCBI Taxonomy" id="5963"/>
    <lineage>
        <taxon>Eukaryota</taxon>
        <taxon>Sar</taxon>
        <taxon>Alveolata</taxon>
        <taxon>Ciliophora</taxon>
        <taxon>Postciliodesmatophora</taxon>
        <taxon>Heterotrichea</taxon>
        <taxon>Heterotrichida</taxon>
        <taxon>Stentoridae</taxon>
        <taxon>Stentor</taxon>
    </lineage>
</organism>
<evidence type="ECO:0000313" key="4">
    <source>
        <dbReference type="Proteomes" id="UP000187209"/>
    </source>
</evidence>
<dbReference type="AlphaFoldDB" id="A0A1R2AWN7"/>
<feature type="region of interest" description="Disordered" evidence="2">
    <location>
        <begin position="1"/>
        <end position="20"/>
    </location>
</feature>
<protein>
    <submittedName>
        <fullName evidence="3">Uncharacterized protein</fullName>
    </submittedName>
</protein>
<feature type="coiled-coil region" evidence="1">
    <location>
        <begin position="280"/>
        <end position="353"/>
    </location>
</feature>
<keyword evidence="4" id="KW-1185">Reference proteome</keyword>
<evidence type="ECO:0000256" key="1">
    <source>
        <dbReference type="SAM" id="Coils"/>
    </source>
</evidence>
<gene>
    <name evidence="3" type="ORF">SteCoe_33631</name>
</gene>
<feature type="compositionally biased region" description="Polar residues" evidence="2">
    <location>
        <begin position="1"/>
        <end position="17"/>
    </location>
</feature>
<name>A0A1R2AWN7_9CILI</name>
<keyword evidence="1" id="KW-0175">Coiled coil</keyword>
<dbReference type="Proteomes" id="UP000187209">
    <property type="component" value="Unassembled WGS sequence"/>
</dbReference>
<evidence type="ECO:0000313" key="3">
    <source>
        <dbReference type="EMBL" id="OMJ68810.1"/>
    </source>
</evidence>
<proteinExistence type="predicted"/>
<comment type="caution">
    <text evidence="3">The sequence shown here is derived from an EMBL/GenBank/DDBJ whole genome shotgun (WGS) entry which is preliminary data.</text>
</comment>
<evidence type="ECO:0000256" key="2">
    <source>
        <dbReference type="SAM" id="MobiDB-lite"/>
    </source>
</evidence>
<reference evidence="3 4" key="1">
    <citation type="submission" date="2016-11" db="EMBL/GenBank/DDBJ databases">
        <title>The macronuclear genome of Stentor coeruleus: a giant cell with tiny introns.</title>
        <authorList>
            <person name="Slabodnick M."/>
            <person name="Ruby J.G."/>
            <person name="Reiff S.B."/>
            <person name="Swart E.C."/>
            <person name="Gosai S."/>
            <person name="Prabakaran S."/>
            <person name="Witkowska E."/>
            <person name="Larue G.E."/>
            <person name="Fisher S."/>
            <person name="Freeman R.M."/>
            <person name="Gunawardena J."/>
            <person name="Chu W."/>
            <person name="Stover N.A."/>
            <person name="Gregory B.D."/>
            <person name="Nowacki M."/>
            <person name="Derisi J."/>
            <person name="Roy S.W."/>
            <person name="Marshall W.F."/>
            <person name="Sood P."/>
        </authorList>
    </citation>
    <scope>NUCLEOTIDE SEQUENCE [LARGE SCALE GENOMIC DNA]</scope>
    <source>
        <strain evidence="3">WM001</strain>
    </source>
</reference>